<evidence type="ECO:0000313" key="2">
    <source>
        <dbReference type="Proteomes" id="UP001383192"/>
    </source>
</evidence>
<organism evidence="1 2">
    <name type="scientific">Paramarasmius palmivorus</name>
    <dbReference type="NCBI Taxonomy" id="297713"/>
    <lineage>
        <taxon>Eukaryota</taxon>
        <taxon>Fungi</taxon>
        <taxon>Dikarya</taxon>
        <taxon>Basidiomycota</taxon>
        <taxon>Agaricomycotina</taxon>
        <taxon>Agaricomycetes</taxon>
        <taxon>Agaricomycetidae</taxon>
        <taxon>Agaricales</taxon>
        <taxon>Marasmiineae</taxon>
        <taxon>Marasmiaceae</taxon>
        <taxon>Paramarasmius</taxon>
    </lineage>
</organism>
<keyword evidence="2" id="KW-1185">Reference proteome</keyword>
<reference evidence="1 2" key="1">
    <citation type="submission" date="2024-01" db="EMBL/GenBank/DDBJ databases">
        <title>A draft genome for a cacao thread blight-causing isolate of Paramarasmius palmivorus.</title>
        <authorList>
            <person name="Baruah I.K."/>
            <person name="Bukari Y."/>
            <person name="Amoako-Attah I."/>
            <person name="Meinhardt L.W."/>
            <person name="Bailey B.A."/>
            <person name="Cohen S.P."/>
        </authorList>
    </citation>
    <scope>NUCLEOTIDE SEQUENCE [LARGE SCALE GENOMIC DNA]</scope>
    <source>
        <strain evidence="1 2">GH-12</strain>
    </source>
</reference>
<gene>
    <name evidence="1" type="ORF">VNI00_018554</name>
</gene>
<name>A0AAW0AY26_9AGAR</name>
<dbReference type="AlphaFoldDB" id="A0AAW0AY26"/>
<comment type="caution">
    <text evidence="1">The sequence shown here is derived from an EMBL/GenBank/DDBJ whole genome shotgun (WGS) entry which is preliminary data.</text>
</comment>
<dbReference type="EMBL" id="JAYKXP010000246">
    <property type="protein sequence ID" value="KAK7017879.1"/>
    <property type="molecule type" value="Genomic_DNA"/>
</dbReference>
<proteinExistence type="predicted"/>
<evidence type="ECO:0000313" key="1">
    <source>
        <dbReference type="EMBL" id="KAK7017879.1"/>
    </source>
</evidence>
<sequence>MSTNLDLSQPEQYHRMVFLTPPDTVASFASSPTFNADIDSYVANNLSAEGALQPWFTPAEIVKIRQSQATTGLIFSGSAILAYLGGFDFLPGDLDCYIPIEHCEILFDQLLAFNFDFSTAPSSPYDNVMDAFRAACRDPSIPEYLPAGIVASFEFVRNNKRVQVMPTTGTPIYAVLNFHSTLVMNILTYSHIISFYPKHSFMYRKIVPLSTIDEYREDRLDSGNRAIAFQKYRMRGFELVSLSCYTPFDRNSELNMSYRFVTDDFCFTRSVPPVDDWTPILPIANGLDDLRAHSWHFTYDQHGYYRLSVEPCITADRKPYCISGWIKRHGVLRIPGTADFPVMKHSLEFRKQVFDHVSRPKNLTCTAWRLYSAFETFLKSDYARSFVDDGNKLPDATGVVYLYNRLIQPLSLDRHAWPTIGFALHKNGTHSILTVCIEIDWKRKQRYERFFNPSICQFLDKYDVEFKLRVFEV</sequence>
<protein>
    <submittedName>
        <fullName evidence="1">Uncharacterized protein</fullName>
    </submittedName>
</protein>
<accession>A0AAW0AY26</accession>
<dbReference type="Proteomes" id="UP001383192">
    <property type="component" value="Unassembled WGS sequence"/>
</dbReference>